<dbReference type="EC" id="2.4.1.-" evidence="10"/>
<evidence type="ECO:0000256" key="12">
    <source>
        <dbReference type="SAM" id="SignalP"/>
    </source>
</evidence>
<feature type="chain" id="PRO_5012195137" description="Hexosyltransferase" evidence="12">
    <location>
        <begin position="24"/>
        <end position="450"/>
    </location>
</feature>
<evidence type="ECO:0000256" key="5">
    <source>
        <dbReference type="ARBA" id="ARBA00022692"/>
    </source>
</evidence>
<keyword evidence="4" id="KW-0808">Transferase</keyword>
<organism evidence="13 14">
    <name type="scientific">Folsomia candida</name>
    <name type="common">Springtail</name>
    <dbReference type="NCBI Taxonomy" id="158441"/>
    <lineage>
        <taxon>Eukaryota</taxon>
        <taxon>Metazoa</taxon>
        <taxon>Ecdysozoa</taxon>
        <taxon>Arthropoda</taxon>
        <taxon>Hexapoda</taxon>
        <taxon>Collembola</taxon>
        <taxon>Entomobryomorpha</taxon>
        <taxon>Isotomoidea</taxon>
        <taxon>Isotomidae</taxon>
        <taxon>Proisotominae</taxon>
        <taxon>Folsomia</taxon>
    </lineage>
</organism>
<feature type="non-terminal residue" evidence="13">
    <location>
        <position position="1"/>
    </location>
</feature>
<dbReference type="OrthoDB" id="6508366at2759"/>
<evidence type="ECO:0000256" key="2">
    <source>
        <dbReference type="ARBA" id="ARBA00008661"/>
    </source>
</evidence>
<evidence type="ECO:0000256" key="1">
    <source>
        <dbReference type="ARBA" id="ARBA00004323"/>
    </source>
</evidence>
<dbReference type="PANTHER" id="PTHR11214:SF314">
    <property type="entry name" value="HEXOSYLTRANSFERASE"/>
    <property type="match status" value="1"/>
</dbReference>
<keyword evidence="6" id="KW-0735">Signal-anchor</keyword>
<evidence type="ECO:0000313" key="14">
    <source>
        <dbReference type="Proteomes" id="UP000198287"/>
    </source>
</evidence>
<evidence type="ECO:0000313" key="13">
    <source>
        <dbReference type="EMBL" id="OXA56041.1"/>
    </source>
</evidence>
<dbReference type="PANTHER" id="PTHR11214">
    <property type="entry name" value="BETA-1,3-N-ACETYLGLUCOSAMINYLTRANSFERASE"/>
    <property type="match status" value="1"/>
</dbReference>
<dbReference type="Pfam" id="PF01762">
    <property type="entry name" value="Galactosyl_T"/>
    <property type="match status" value="1"/>
</dbReference>
<dbReference type="Proteomes" id="UP000198287">
    <property type="component" value="Unassembled WGS sequence"/>
</dbReference>
<name>A0A226EH23_FOLCA</name>
<evidence type="ECO:0000256" key="3">
    <source>
        <dbReference type="ARBA" id="ARBA00022676"/>
    </source>
</evidence>
<evidence type="ECO:0000256" key="10">
    <source>
        <dbReference type="RuleBase" id="RU363063"/>
    </source>
</evidence>
<reference evidence="13 14" key="1">
    <citation type="submission" date="2015-12" db="EMBL/GenBank/DDBJ databases">
        <title>The genome of Folsomia candida.</title>
        <authorList>
            <person name="Faddeeva A."/>
            <person name="Derks M.F."/>
            <person name="Anvar Y."/>
            <person name="Smit S."/>
            <person name="Van Straalen N."/>
            <person name="Roelofs D."/>
        </authorList>
    </citation>
    <scope>NUCLEOTIDE SEQUENCE [LARGE SCALE GENOMIC DNA]</scope>
    <source>
        <strain evidence="13 14">VU population</strain>
        <tissue evidence="13">Whole body</tissue>
    </source>
</reference>
<evidence type="ECO:0000256" key="9">
    <source>
        <dbReference type="ARBA" id="ARBA00023136"/>
    </source>
</evidence>
<feature type="region of interest" description="Disordered" evidence="11">
    <location>
        <begin position="42"/>
        <end position="70"/>
    </location>
</feature>
<evidence type="ECO:0000256" key="4">
    <source>
        <dbReference type="ARBA" id="ARBA00022679"/>
    </source>
</evidence>
<comment type="caution">
    <text evidence="13">The sequence shown here is derived from an EMBL/GenBank/DDBJ whole genome shotgun (WGS) entry which is preliminary data.</text>
</comment>
<feature type="signal peptide" evidence="12">
    <location>
        <begin position="1"/>
        <end position="23"/>
    </location>
</feature>
<keyword evidence="3 10" id="KW-0328">Glycosyltransferase</keyword>
<dbReference type="GO" id="GO:0006493">
    <property type="term" value="P:protein O-linked glycosylation"/>
    <property type="evidence" value="ECO:0007669"/>
    <property type="project" value="TreeGrafter"/>
</dbReference>
<sequence>KIFAAIHALFLIFLLYKFGETLSGKDDIELVGFVKKERTMKTPNPYRNRIHKKRSKPEQSLEAPLPVPLPPLELDSMRSSIQDSNYSRLEGQVVKRMDEAENNRSIEHQENDDVPPPLQIEGTRFVLYNRHVCNNGTKVAIANSSAPFPVLLVLVHSRRENFLRREAIRNTYGSLYTYKNWDIRVIFLIGKGKKKKSSANKDATTQVRLAWEFDIFGDIIMGVFVESPANYSVSTTYKHVMGVRWVMEYCSRAKYIAKVNDDHFINTLEIIDGTIPTMKEQKVSFFCNVLFGSLDETVDDDGKIGSTKIPGKLLQYCSGEAYLADFQTLKSIYGMIPTVPFYKQERDDLFVTGRLRQAFLQRSTSSTLLRQDSPTDDLKILNNMHQQNEKEEPCFYVANSFLKMEKMPFQRLIKSSEVKRFWCLWWNVMNNKGILTADLERRFVWTAMAQ</sequence>
<comment type="similarity">
    <text evidence="2 10">Belongs to the glycosyltransferase 31 family.</text>
</comment>
<keyword evidence="8 10" id="KW-0333">Golgi apparatus</keyword>
<comment type="subcellular location">
    <subcellularLocation>
        <location evidence="1 10">Golgi apparatus membrane</location>
        <topology evidence="1 10">Single-pass type II membrane protein</topology>
    </subcellularLocation>
</comment>
<proteinExistence type="inferred from homology"/>
<keyword evidence="5" id="KW-0812">Transmembrane</keyword>
<accession>A0A226EH23</accession>
<dbReference type="AlphaFoldDB" id="A0A226EH23"/>
<evidence type="ECO:0000256" key="6">
    <source>
        <dbReference type="ARBA" id="ARBA00022968"/>
    </source>
</evidence>
<evidence type="ECO:0000256" key="11">
    <source>
        <dbReference type="SAM" id="MobiDB-lite"/>
    </source>
</evidence>
<evidence type="ECO:0000256" key="8">
    <source>
        <dbReference type="ARBA" id="ARBA00023034"/>
    </source>
</evidence>
<keyword evidence="14" id="KW-1185">Reference proteome</keyword>
<dbReference type="InterPro" id="IPR002659">
    <property type="entry name" value="Glyco_trans_31"/>
</dbReference>
<protein>
    <recommendedName>
        <fullName evidence="10">Hexosyltransferase</fullName>
        <ecNumber evidence="10">2.4.1.-</ecNumber>
    </recommendedName>
</protein>
<gene>
    <name evidence="13" type="ORF">Fcan01_09803</name>
</gene>
<keyword evidence="12" id="KW-0732">Signal</keyword>
<dbReference type="GO" id="GO:0000139">
    <property type="term" value="C:Golgi membrane"/>
    <property type="evidence" value="ECO:0007669"/>
    <property type="project" value="UniProtKB-SubCell"/>
</dbReference>
<keyword evidence="9" id="KW-0472">Membrane</keyword>
<evidence type="ECO:0000256" key="7">
    <source>
        <dbReference type="ARBA" id="ARBA00022989"/>
    </source>
</evidence>
<dbReference type="EMBL" id="LNIX01000004">
    <property type="protein sequence ID" value="OXA56041.1"/>
    <property type="molecule type" value="Genomic_DNA"/>
</dbReference>
<keyword evidence="7" id="KW-1133">Transmembrane helix</keyword>
<dbReference type="GO" id="GO:0016758">
    <property type="term" value="F:hexosyltransferase activity"/>
    <property type="evidence" value="ECO:0007669"/>
    <property type="project" value="InterPro"/>
</dbReference>